<dbReference type="Gene3D" id="2.60.120.330">
    <property type="entry name" value="B-lactam Antibiotic, Isopenicillin N Synthase, Chain"/>
    <property type="match status" value="1"/>
</dbReference>
<accession>S3D8V8</accession>
<dbReference type="GeneID" id="19468604"/>
<evidence type="ECO:0000313" key="4">
    <source>
        <dbReference type="EMBL" id="EPE28436.1"/>
    </source>
</evidence>
<dbReference type="SUPFAM" id="SSF51197">
    <property type="entry name" value="Clavaminate synthase-like"/>
    <property type="match status" value="1"/>
</dbReference>
<dbReference type="RefSeq" id="XP_008084344.1">
    <property type="nucleotide sequence ID" value="XM_008086153.1"/>
</dbReference>
<sequence length="322" mass="36410">MGSLFTTPEYLTIAYEKLLHNDLNELATLRKACERDGFFYIDLRDANKQLHPVENEVPLVFKAVNEFFKMDEKEKNNYDIDTIAPWKLHGHTPAGRNSGLAGAGEKHGVEAYTLPRDGMSRVVEGQDTVVLPPILQKESSLFTEFMSQLHIVALNILRGLDQSRDGMGSREGFFASKHRPSEPSTSCLLLVRYGTLDNEIPKTGLAPHTDVGSLTVLFADKRGLQARHPDTGEWQYLEPREGCAVINIGDSLRFMSQKNFQSALHRVIPTPGTTIHDRFSCAYFLRPELDAEFDAEGQHWKSIDWHLRKYKSYRSGQTGKTE</sequence>
<evidence type="ECO:0000259" key="3">
    <source>
        <dbReference type="PROSITE" id="PS51471"/>
    </source>
</evidence>
<dbReference type="Proteomes" id="UP000016922">
    <property type="component" value="Unassembled WGS sequence"/>
</dbReference>
<dbReference type="AlphaFoldDB" id="S3D8V8"/>
<keyword evidence="2" id="KW-0560">Oxidoreductase</keyword>
<dbReference type="InterPro" id="IPR005123">
    <property type="entry name" value="Oxoglu/Fe-dep_dioxygenase_dom"/>
</dbReference>
<dbReference type="PROSITE" id="PS51471">
    <property type="entry name" value="FE2OG_OXY"/>
    <property type="match status" value="1"/>
</dbReference>
<reference evidence="4 5" key="1">
    <citation type="journal article" date="2013" name="BMC Genomics">
        <title>Genomics-driven discovery of the pneumocandin biosynthetic gene cluster in the fungus Glarea lozoyensis.</title>
        <authorList>
            <person name="Chen L."/>
            <person name="Yue Q."/>
            <person name="Zhang X."/>
            <person name="Xiang M."/>
            <person name="Wang C."/>
            <person name="Li S."/>
            <person name="Che Y."/>
            <person name="Ortiz-Lopez F.J."/>
            <person name="Bills G.F."/>
            <person name="Liu X."/>
            <person name="An Z."/>
        </authorList>
    </citation>
    <scope>NUCLEOTIDE SEQUENCE [LARGE SCALE GENOMIC DNA]</scope>
    <source>
        <strain evidence="5">ATCC 20868 / MF5171</strain>
    </source>
</reference>
<feature type="domain" description="Fe2OG dioxygenase" evidence="3">
    <location>
        <begin position="183"/>
        <end position="287"/>
    </location>
</feature>
<keyword evidence="5" id="KW-1185">Reference proteome</keyword>
<comment type="similarity">
    <text evidence="1 2">Belongs to the iron/ascorbate-dependent oxidoreductase family.</text>
</comment>
<dbReference type="KEGG" id="glz:GLAREA_09556"/>
<evidence type="ECO:0000256" key="2">
    <source>
        <dbReference type="RuleBase" id="RU003682"/>
    </source>
</evidence>
<evidence type="ECO:0000313" key="5">
    <source>
        <dbReference type="Proteomes" id="UP000016922"/>
    </source>
</evidence>
<gene>
    <name evidence="4" type="ORF">GLAREA_09556</name>
</gene>
<proteinExistence type="inferred from homology"/>
<protein>
    <submittedName>
        <fullName evidence="4">Clavaminate synthase-like protein</fullName>
    </submittedName>
</protein>
<name>S3D8V8_GLAL2</name>
<evidence type="ECO:0000256" key="1">
    <source>
        <dbReference type="ARBA" id="ARBA00008056"/>
    </source>
</evidence>
<organism evidence="4 5">
    <name type="scientific">Glarea lozoyensis (strain ATCC 20868 / MF5171)</name>
    <dbReference type="NCBI Taxonomy" id="1116229"/>
    <lineage>
        <taxon>Eukaryota</taxon>
        <taxon>Fungi</taxon>
        <taxon>Dikarya</taxon>
        <taxon>Ascomycota</taxon>
        <taxon>Pezizomycotina</taxon>
        <taxon>Leotiomycetes</taxon>
        <taxon>Helotiales</taxon>
        <taxon>Helotiaceae</taxon>
        <taxon>Glarea</taxon>
    </lineage>
</organism>
<dbReference type="InterPro" id="IPR027443">
    <property type="entry name" value="IPNS-like_sf"/>
</dbReference>
<dbReference type="STRING" id="1116229.S3D8V8"/>
<dbReference type="EMBL" id="KE145368">
    <property type="protein sequence ID" value="EPE28436.1"/>
    <property type="molecule type" value="Genomic_DNA"/>
</dbReference>
<keyword evidence="2" id="KW-0479">Metal-binding</keyword>
<dbReference type="Pfam" id="PF03171">
    <property type="entry name" value="2OG-FeII_Oxy"/>
    <property type="match status" value="1"/>
</dbReference>
<dbReference type="OrthoDB" id="288590at2759"/>
<dbReference type="InterPro" id="IPR050231">
    <property type="entry name" value="Iron_ascorbate_oxido_reductase"/>
</dbReference>
<dbReference type="HOGENOM" id="CLU_010119_4_0_1"/>
<dbReference type="PANTHER" id="PTHR47990">
    <property type="entry name" value="2-OXOGLUTARATE (2OG) AND FE(II)-DEPENDENT OXYGENASE SUPERFAMILY PROTEIN-RELATED"/>
    <property type="match status" value="1"/>
</dbReference>
<keyword evidence="2" id="KW-0408">Iron</keyword>
<dbReference type="GO" id="GO:0016491">
    <property type="term" value="F:oxidoreductase activity"/>
    <property type="evidence" value="ECO:0007669"/>
    <property type="project" value="UniProtKB-KW"/>
</dbReference>
<dbReference type="GO" id="GO:0046872">
    <property type="term" value="F:metal ion binding"/>
    <property type="evidence" value="ECO:0007669"/>
    <property type="project" value="UniProtKB-KW"/>
</dbReference>
<dbReference type="InterPro" id="IPR044861">
    <property type="entry name" value="IPNS-like_FE2OG_OXY"/>
</dbReference>
<dbReference type="eggNOG" id="KOG0143">
    <property type="taxonomic scope" value="Eukaryota"/>
</dbReference>